<evidence type="ECO:0000256" key="5">
    <source>
        <dbReference type="SAM" id="Phobius"/>
    </source>
</evidence>
<reference evidence="7" key="1">
    <citation type="journal article" date="2024" name="Gigascience">
        <title>Chromosome-level genome of the poultry shaft louse Menopon gallinae provides insight into the host-switching and adaptive evolution of parasitic lice.</title>
        <authorList>
            <person name="Xu Y."/>
            <person name="Ma L."/>
            <person name="Liu S."/>
            <person name="Liang Y."/>
            <person name="Liu Q."/>
            <person name="He Z."/>
            <person name="Tian L."/>
            <person name="Duan Y."/>
            <person name="Cai W."/>
            <person name="Li H."/>
            <person name="Song F."/>
        </authorList>
    </citation>
    <scope>NUCLEOTIDE SEQUENCE</scope>
    <source>
        <strain evidence="7">Cailab_2023a</strain>
    </source>
</reference>
<dbReference type="GO" id="GO:0016020">
    <property type="term" value="C:membrane"/>
    <property type="evidence" value="ECO:0007669"/>
    <property type="project" value="UniProtKB-SubCell"/>
</dbReference>
<evidence type="ECO:0000313" key="7">
    <source>
        <dbReference type="EMBL" id="KAL0266266.1"/>
    </source>
</evidence>
<proteinExistence type="predicted"/>
<evidence type="ECO:0000259" key="6">
    <source>
        <dbReference type="Pfam" id="PF14940"/>
    </source>
</evidence>
<feature type="domain" description="TMEM248/TMEM219" evidence="6">
    <location>
        <begin position="10"/>
        <end position="222"/>
    </location>
</feature>
<evidence type="ECO:0000256" key="4">
    <source>
        <dbReference type="ARBA" id="ARBA00023136"/>
    </source>
</evidence>
<gene>
    <name evidence="7" type="ORF">PYX00_008860</name>
</gene>
<dbReference type="EMBL" id="JARGDH010000005">
    <property type="protein sequence ID" value="KAL0266266.1"/>
    <property type="molecule type" value="Genomic_DNA"/>
</dbReference>
<feature type="transmembrane region" description="Helical" evidence="5">
    <location>
        <begin position="20"/>
        <end position="41"/>
    </location>
</feature>
<sequence length="280" mass="31472">MGFSSPLQDVKGYSSSKPPIVVFVMCLLLFACATFAMAFYIQYTDIISNPEIKSTWKKFLFDLGSFRLCTYVEDGSSEADIVALSQSIDGDTFNSSSERKTASITVAASVFLLRQFTKFPSGMMAVTGRINVYDVFEHVPSPSSLNMTFLIPENLTETTFKDTCVIITGPSWLLPFSRRSNVCIPSSINKTITHIGALVPFKQNDTFASCRNGSSIRLSYNNQSDDEFYLSKEERWNIYIRLIHASYFLFILAVTFLCYSLIRGRMHTSVVKVDKIPLTL</sequence>
<dbReference type="InterPro" id="IPR039587">
    <property type="entry name" value="TMEM248/TMEM219_dom"/>
</dbReference>
<dbReference type="Pfam" id="PF14940">
    <property type="entry name" value="TMEM219"/>
    <property type="match status" value="1"/>
</dbReference>
<organism evidence="7">
    <name type="scientific">Menopon gallinae</name>
    <name type="common">poultry shaft louse</name>
    <dbReference type="NCBI Taxonomy" id="328185"/>
    <lineage>
        <taxon>Eukaryota</taxon>
        <taxon>Metazoa</taxon>
        <taxon>Ecdysozoa</taxon>
        <taxon>Arthropoda</taxon>
        <taxon>Hexapoda</taxon>
        <taxon>Insecta</taxon>
        <taxon>Pterygota</taxon>
        <taxon>Neoptera</taxon>
        <taxon>Paraneoptera</taxon>
        <taxon>Psocodea</taxon>
        <taxon>Troctomorpha</taxon>
        <taxon>Phthiraptera</taxon>
        <taxon>Amblycera</taxon>
        <taxon>Menoponidae</taxon>
        <taxon>Menopon</taxon>
    </lineage>
</organism>
<comment type="caution">
    <text evidence="7">The sequence shown here is derived from an EMBL/GenBank/DDBJ whole genome shotgun (WGS) entry which is preliminary data.</text>
</comment>
<evidence type="ECO:0000256" key="1">
    <source>
        <dbReference type="ARBA" id="ARBA00004370"/>
    </source>
</evidence>
<evidence type="ECO:0000256" key="3">
    <source>
        <dbReference type="ARBA" id="ARBA00022989"/>
    </source>
</evidence>
<feature type="transmembrane region" description="Helical" evidence="5">
    <location>
        <begin position="238"/>
        <end position="262"/>
    </location>
</feature>
<evidence type="ECO:0000256" key="2">
    <source>
        <dbReference type="ARBA" id="ARBA00022692"/>
    </source>
</evidence>
<dbReference type="PANTHER" id="PTHR16002">
    <property type="entry name" value="TRANSMEMBRANE PROTEIN 248-LIKE"/>
    <property type="match status" value="1"/>
</dbReference>
<name>A0AAW2H937_9NEOP</name>
<dbReference type="PANTHER" id="PTHR16002:SF4">
    <property type="entry name" value="TMEM248_TMEM219 DOMAIN-CONTAINING PROTEIN"/>
    <property type="match status" value="1"/>
</dbReference>
<keyword evidence="3 5" id="KW-1133">Transmembrane helix</keyword>
<dbReference type="InterPro" id="IPR039493">
    <property type="entry name" value="TMEM248/TMEM219"/>
</dbReference>
<comment type="subcellular location">
    <subcellularLocation>
        <location evidence="1">Membrane</location>
    </subcellularLocation>
</comment>
<protein>
    <recommendedName>
        <fullName evidence="6">TMEM248/TMEM219 domain-containing protein</fullName>
    </recommendedName>
</protein>
<keyword evidence="4 5" id="KW-0472">Membrane</keyword>
<keyword evidence="2 5" id="KW-0812">Transmembrane</keyword>
<accession>A0AAW2H937</accession>
<dbReference type="AlphaFoldDB" id="A0AAW2H937"/>